<dbReference type="AlphaFoldDB" id="A0A645F4M2"/>
<name>A0A645F4M2_9ZZZZ</name>
<gene>
    <name evidence="1" type="ORF">SDC9_156574</name>
</gene>
<accession>A0A645F4M2</accession>
<proteinExistence type="predicted"/>
<organism evidence="1">
    <name type="scientific">bioreactor metagenome</name>
    <dbReference type="NCBI Taxonomy" id="1076179"/>
    <lineage>
        <taxon>unclassified sequences</taxon>
        <taxon>metagenomes</taxon>
        <taxon>ecological metagenomes</taxon>
    </lineage>
</organism>
<evidence type="ECO:0000313" key="1">
    <source>
        <dbReference type="EMBL" id="MPN09285.1"/>
    </source>
</evidence>
<comment type="caution">
    <text evidence="1">The sequence shown here is derived from an EMBL/GenBank/DDBJ whole genome shotgun (WGS) entry which is preliminary data.</text>
</comment>
<protein>
    <submittedName>
        <fullName evidence="1">Uncharacterized protein</fullName>
    </submittedName>
</protein>
<sequence>MDFFPWPAGFWLASLERGDLRILQAGKKTEILQAGVHLLLHHGQSGGKMIVGAAEPVRYTSVQMFHDINPHYVKLEALGQAFSVQDAAGWRSQHMITPKW</sequence>
<reference evidence="1" key="1">
    <citation type="submission" date="2019-08" db="EMBL/GenBank/DDBJ databases">
        <authorList>
            <person name="Kucharzyk K."/>
            <person name="Murdoch R.W."/>
            <person name="Higgins S."/>
            <person name="Loffler F."/>
        </authorList>
    </citation>
    <scope>NUCLEOTIDE SEQUENCE</scope>
</reference>
<dbReference type="EMBL" id="VSSQ01055385">
    <property type="protein sequence ID" value="MPN09285.1"/>
    <property type="molecule type" value="Genomic_DNA"/>
</dbReference>